<reference evidence="3" key="1">
    <citation type="submission" date="2022-11" db="UniProtKB">
        <authorList>
            <consortium name="WormBaseParasite"/>
        </authorList>
    </citation>
    <scope>IDENTIFICATION</scope>
</reference>
<organism evidence="2 3">
    <name type="scientific">Plectus sambesii</name>
    <dbReference type="NCBI Taxonomy" id="2011161"/>
    <lineage>
        <taxon>Eukaryota</taxon>
        <taxon>Metazoa</taxon>
        <taxon>Ecdysozoa</taxon>
        <taxon>Nematoda</taxon>
        <taxon>Chromadorea</taxon>
        <taxon>Plectida</taxon>
        <taxon>Plectina</taxon>
        <taxon>Plectoidea</taxon>
        <taxon>Plectidae</taxon>
        <taxon>Plectus</taxon>
    </lineage>
</organism>
<dbReference type="WBParaSite" id="PSAMB.scaffold12664size2649.g35011.t1">
    <property type="protein sequence ID" value="PSAMB.scaffold12664size2649.g35011.t1"/>
    <property type="gene ID" value="PSAMB.scaffold12664size2649.g35011"/>
</dbReference>
<proteinExistence type="predicted"/>
<keyword evidence="2" id="KW-1185">Reference proteome</keyword>
<protein>
    <submittedName>
        <fullName evidence="3">Uncharacterized protein</fullName>
    </submittedName>
</protein>
<accession>A0A914UUH5</accession>
<evidence type="ECO:0000256" key="1">
    <source>
        <dbReference type="SAM" id="MobiDB-lite"/>
    </source>
</evidence>
<sequence length="134" mass="15011">MQQLCELTFYNCANATPSAVEVECGDLLRKGTMVAVPHASSVGDPEERNAQSAFFTVQCPSSNRYLHIQFHLASYPAHIVIEPRSVSVAKDKIAFNYDVNKHDDLDPEMEDDDTNDFDGYDAIDYDDDEDSDLN</sequence>
<feature type="region of interest" description="Disordered" evidence="1">
    <location>
        <begin position="101"/>
        <end position="134"/>
    </location>
</feature>
<dbReference type="AlphaFoldDB" id="A0A914UUH5"/>
<feature type="compositionally biased region" description="Acidic residues" evidence="1">
    <location>
        <begin position="105"/>
        <end position="134"/>
    </location>
</feature>
<evidence type="ECO:0000313" key="2">
    <source>
        <dbReference type="Proteomes" id="UP000887566"/>
    </source>
</evidence>
<evidence type="ECO:0000313" key="3">
    <source>
        <dbReference type="WBParaSite" id="PSAMB.scaffold12664size2649.g35011.t1"/>
    </source>
</evidence>
<name>A0A914UUH5_9BILA</name>
<dbReference type="Proteomes" id="UP000887566">
    <property type="component" value="Unplaced"/>
</dbReference>